<feature type="compositionally biased region" description="Polar residues" evidence="1">
    <location>
        <begin position="107"/>
        <end position="128"/>
    </location>
</feature>
<feature type="region of interest" description="Disordered" evidence="1">
    <location>
        <begin position="69"/>
        <end position="163"/>
    </location>
</feature>
<comment type="caution">
    <text evidence="2">The sequence shown here is derived from an EMBL/GenBank/DDBJ whole genome shotgun (WGS) entry which is preliminary data.</text>
</comment>
<dbReference type="EMBL" id="QZBU01000940">
    <property type="protein sequence ID" value="TIA58269.1"/>
    <property type="molecule type" value="Genomic_DNA"/>
</dbReference>
<sequence>MALMYSMLTPNRRHQGKHKAGAYACPAAGCDYTFHSATLLERHRRHDSSFPFQLPEAYFFRCPSSSQAFSPTDTGSPSLSDSHSARATPLASSQNGEATGSERYGSYSPTPSQEALVSTSEASVNGQEAPTRAQHLRVPSRSPMNNTRRKPTQRPLPRNVTSSPAVLQDNRYNQEMVLAHNFAFPPTGYQHNFVEHGFSPHSSQTGYRAEDDLSGQSFYRQTHEQSQISPISEMSSITAQVPTWQAPRHSVPTSLGSDTPLACWIGSSTYNHDAAPTYVYGRHSSHPTMSSESHVLNQHFPQQSMNRFLQNQTQWHAHNQQYQYPPQHSGSYSEERTRRNSVSPRHSTGNLDPGLNPYTSTTSGH</sequence>
<organism evidence="2 3">
    <name type="scientific">Aureobasidium pullulans</name>
    <name type="common">Black yeast</name>
    <name type="synonym">Pullularia pullulans</name>
    <dbReference type="NCBI Taxonomy" id="5580"/>
    <lineage>
        <taxon>Eukaryota</taxon>
        <taxon>Fungi</taxon>
        <taxon>Dikarya</taxon>
        <taxon>Ascomycota</taxon>
        <taxon>Pezizomycotina</taxon>
        <taxon>Dothideomycetes</taxon>
        <taxon>Dothideomycetidae</taxon>
        <taxon>Dothideales</taxon>
        <taxon>Saccotheciaceae</taxon>
        <taxon>Aureobasidium</taxon>
    </lineage>
</organism>
<protein>
    <submittedName>
        <fullName evidence="2">Uncharacterized protein</fullName>
    </submittedName>
</protein>
<feature type="compositionally biased region" description="Polar residues" evidence="1">
    <location>
        <begin position="340"/>
        <end position="350"/>
    </location>
</feature>
<evidence type="ECO:0000313" key="3">
    <source>
        <dbReference type="Proteomes" id="UP000304947"/>
    </source>
</evidence>
<feature type="region of interest" description="Disordered" evidence="1">
    <location>
        <begin position="322"/>
        <end position="365"/>
    </location>
</feature>
<accession>A0A4T0DCD9</accession>
<dbReference type="AlphaFoldDB" id="A0A4T0DCD9"/>
<name>A0A4T0DCD9_AURPU</name>
<dbReference type="Proteomes" id="UP000304947">
    <property type="component" value="Unassembled WGS sequence"/>
</dbReference>
<evidence type="ECO:0000256" key="1">
    <source>
        <dbReference type="SAM" id="MobiDB-lite"/>
    </source>
</evidence>
<reference evidence="2 3" key="1">
    <citation type="submission" date="2018-10" db="EMBL/GenBank/DDBJ databases">
        <title>Fifty Aureobasidium pullulans genomes reveal a recombining polyextremotolerant generalist.</title>
        <authorList>
            <person name="Gostincar C."/>
            <person name="Turk M."/>
            <person name="Zajc J."/>
            <person name="Gunde-Cimerman N."/>
        </authorList>
    </citation>
    <scope>NUCLEOTIDE SEQUENCE [LARGE SCALE GENOMIC DNA]</scope>
    <source>
        <strain evidence="2 3">EXF-3380</strain>
    </source>
</reference>
<gene>
    <name evidence="2" type="ORF">D6C83_03633</name>
</gene>
<feature type="compositionally biased region" description="Polar residues" evidence="1">
    <location>
        <begin position="322"/>
        <end position="332"/>
    </location>
</feature>
<evidence type="ECO:0000313" key="2">
    <source>
        <dbReference type="EMBL" id="TIA58269.1"/>
    </source>
</evidence>
<proteinExistence type="predicted"/>
<feature type="compositionally biased region" description="Polar residues" evidence="1">
    <location>
        <begin position="69"/>
        <end position="82"/>
    </location>
</feature>